<evidence type="ECO:0000256" key="6">
    <source>
        <dbReference type="ARBA" id="ARBA00023136"/>
    </source>
</evidence>
<feature type="transmembrane region" description="Helical" evidence="7">
    <location>
        <begin position="79"/>
        <end position="101"/>
    </location>
</feature>
<evidence type="ECO:0000256" key="7">
    <source>
        <dbReference type="SAM" id="Phobius"/>
    </source>
</evidence>
<evidence type="ECO:0000256" key="4">
    <source>
        <dbReference type="ARBA" id="ARBA00022692"/>
    </source>
</evidence>
<feature type="transmembrane region" description="Helical" evidence="7">
    <location>
        <begin position="113"/>
        <end position="133"/>
    </location>
</feature>
<keyword evidence="5 7" id="KW-1133">Transmembrane helix</keyword>
<protein>
    <submittedName>
        <fullName evidence="8">DUF350 domain-containing protein</fullName>
    </submittedName>
</protein>
<reference evidence="8 9" key="1">
    <citation type="submission" date="2020-12" db="EMBL/GenBank/DDBJ databases">
        <title>Sphingomonas sp.</title>
        <authorList>
            <person name="Kim M.K."/>
        </authorList>
    </citation>
    <scope>NUCLEOTIDE SEQUENCE [LARGE SCALE GENOMIC DNA]</scope>
    <source>
        <strain evidence="8 9">BT552</strain>
    </source>
</reference>
<accession>A0ABS2DAX1</accession>
<keyword evidence="3" id="KW-1003">Cell membrane</keyword>
<dbReference type="Proteomes" id="UP000763641">
    <property type="component" value="Unassembled WGS sequence"/>
</dbReference>
<gene>
    <name evidence="8" type="ORF">ILT43_14745</name>
</gene>
<keyword evidence="4 7" id="KW-0812">Transmembrane</keyword>
<comment type="caution">
    <text evidence="8">The sequence shown here is derived from an EMBL/GenBank/DDBJ whole genome shotgun (WGS) entry which is preliminary data.</text>
</comment>
<evidence type="ECO:0000313" key="9">
    <source>
        <dbReference type="Proteomes" id="UP000763641"/>
    </source>
</evidence>
<proteinExistence type="inferred from homology"/>
<keyword evidence="6 7" id="KW-0472">Membrane</keyword>
<dbReference type="PANTHER" id="PTHR40043">
    <property type="entry name" value="UPF0719 INNER MEMBRANE PROTEIN YJFL"/>
    <property type="match status" value="1"/>
</dbReference>
<name>A0ABS2DAX1_9SPHN</name>
<sequence>MNDGYSFGDSAIAFLVAFIAAGLFTIAFKLIYQAATPYNERNLIRDGNVAAAITLGAALLGYILPLASALEHTVSLLEFAIWALLAGFIQIVTFTIVRLAVMRDFSDRIVRGELAAAIYMASISLGVGLLNAACMSS</sequence>
<dbReference type="RefSeq" id="WP_204199741.1">
    <property type="nucleotide sequence ID" value="NZ_JAFEMC010000004.1"/>
</dbReference>
<dbReference type="InterPro" id="IPR007140">
    <property type="entry name" value="DUF350"/>
</dbReference>
<comment type="similarity">
    <text evidence="2">Belongs to the UPF0719 family.</text>
</comment>
<evidence type="ECO:0000256" key="1">
    <source>
        <dbReference type="ARBA" id="ARBA00004651"/>
    </source>
</evidence>
<dbReference type="EMBL" id="JAFEMC010000004">
    <property type="protein sequence ID" value="MBM6577638.1"/>
    <property type="molecule type" value="Genomic_DNA"/>
</dbReference>
<comment type="subcellular location">
    <subcellularLocation>
        <location evidence="1">Cell membrane</location>
        <topology evidence="1">Multi-pass membrane protein</topology>
    </subcellularLocation>
</comment>
<evidence type="ECO:0000256" key="2">
    <source>
        <dbReference type="ARBA" id="ARBA00005779"/>
    </source>
</evidence>
<dbReference type="PANTHER" id="PTHR40043:SF1">
    <property type="entry name" value="UPF0719 INNER MEMBRANE PROTEIN YJFL"/>
    <property type="match status" value="1"/>
</dbReference>
<dbReference type="Pfam" id="PF03994">
    <property type="entry name" value="DUF350"/>
    <property type="match status" value="1"/>
</dbReference>
<evidence type="ECO:0000256" key="3">
    <source>
        <dbReference type="ARBA" id="ARBA00022475"/>
    </source>
</evidence>
<feature type="transmembrane region" description="Helical" evidence="7">
    <location>
        <begin position="12"/>
        <end position="35"/>
    </location>
</feature>
<organism evidence="8 9">
    <name type="scientific">Sphingomonas longa</name>
    <dbReference type="NCBI Taxonomy" id="2778730"/>
    <lineage>
        <taxon>Bacteria</taxon>
        <taxon>Pseudomonadati</taxon>
        <taxon>Pseudomonadota</taxon>
        <taxon>Alphaproteobacteria</taxon>
        <taxon>Sphingomonadales</taxon>
        <taxon>Sphingomonadaceae</taxon>
        <taxon>Sphingomonas</taxon>
    </lineage>
</organism>
<evidence type="ECO:0000256" key="5">
    <source>
        <dbReference type="ARBA" id="ARBA00022989"/>
    </source>
</evidence>
<evidence type="ECO:0000313" key="8">
    <source>
        <dbReference type="EMBL" id="MBM6577638.1"/>
    </source>
</evidence>
<keyword evidence="9" id="KW-1185">Reference proteome</keyword>
<feature type="transmembrane region" description="Helical" evidence="7">
    <location>
        <begin position="47"/>
        <end position="67"/>
    </location>
</feature>